<dbReference type="KEGG" id="upl:DSM104440_00557"/>
<evidence type="ECO:0000313" key="2">
    <source>
        <dbReference type="Proteomes" id="UP000503096"/>
    </source>
</evidence>
<organism evidence="1 2">
    <name type="scientific">Usitatibacter palustris</name>
    <dbReference type="NCBI Taxonomy" id="2732487"/>
    <lineage>
        <taxon>Bacteria</taxon>
        <taxon>Pseudomonadati</taxon>
        <taxon>Pseudomonadota</taxon>
        <taxon>Betaproteobacteria</taxon>
        <taxon>Nitrosomonadales</taxon>
        <taxon>Usitatibacteraceae</taxon>
        <taxon>Usitatibacter</taxon>
    </lineage>
</organism>
<dbReference type="InterPro" id="IPR052927">
    <property type="entry name" value="DCC_oxidoreductase"/>
</dbReference>
<dbReference type="PANTHER" id="PTHR33639:SF2">
    <property type="entry name" value="DUF393 DOMAIN-CONTAINING PROTEIN"/>
    <property type="match status" value="1"/>
</dbReference>
<evidence type="ECO:0008006" key="3">
    <source>
        <dbReference type="Google" id="ProtNLM"/>
    </source>
</evidence>
<sequence length="123" mass="13929">MCNLCAHSVKFILAHESAPTLRFVALQSPAGARLMREFGFSPEDAKTFVLVAGGRSYVKSDAAIRVAGYLRGIWRGLAAVRILPRPVRDWAYDIVARNRYRWFGRTESCMVPTPELRARFIQE</sequence>
<dbReference type="InterPro" id="IPR007263">
    <property type="entry name" value="DCC1-like"/>
</dbReference>
<evidence type="ECO:0000313" key="1">
    <source>
        <dbReference type="EMBL" id="QJR13767.1"/>
    </source>
</evidence>
<accession>A0A6M4H725</accession>
<protein>
    <recommendedName>
        <fullName evidence="3">Thiol-disulfide oxidoreductase DCC</fullName>
    </recommendedName>
</protein>
<dbReference type="GO" id="GO:0015035">
    <property type="term" value="F:protein-disulfide reductase activity"/>
    <property type="evidence" value="ECO:0007669"/>
    <property type="project" value="InterPro"/>
</dbReference>
<dbReference type="InParanoid" id="A0A6M4H725"/>
<name>A0A6M4H725_9PROT</name>
<keyword evidence="2" id="KW-1185">Reference proteome</keyword>
<dbReference type="Pfam" id="PF04134">
    <property type="entry name" value="DCC1-like"/>
    <property type="match status" value="1"/>
</dbReference>
<dbReference type="PANTHER" id="PTHR33639">
    <property type="entry name" value="THIOL-DISULFIDE OXIDOREDUCTASE DCC"/>
    <property type="match status" value="1"/>
</dbReference>
<dbReference type="EMBL" id="CP053073">
    <property type="protein sequence ID" value="QJR13767.1"/>
    <property type="molecule type" value="Genomic_DNA"/>
</dbReference>
<reference evidence="1 2" key="1">
    <citation type="submission" date="2020-04" db="EMBL/GenBank/DDBJ databases">
        <title>Usitatibacter rugosus gen. nov., sp. nov. and Usitatibacter palustris sp. nov., novel members of Usitatibacteraceae fam. nov. within the order Nitrosomonadales isolated from soil.</title>
        <authorList>
            <person name="Huber K.J."/>
            <person name="Neumann-Schaal M."/>
            <person name="Geppert A."/>
            <person name="Luckner M."/>
            <person name="Wanner G."/>
            <person name="Overmann J."/>
        </authorList>
    </citation>
    <scope>NUCLEOTIDE SEQUENCE [LARGE SCALE GENOMIC DNA]</scope>
    <source>
        <strain evidence="1 2">Swamp67</strain>
    </source>
</reference>
<dbReference type="Proteomes" id="UP000503096">
    <property type="component" value="Chromosome"/>
</dbReference>
<dbReference type="AlphaFoldDB" id="A0A6M4H725"/>
<gene>
    <name evidence="1" type="ORF">DSM104440_00557</name>
</gene>
<proteinExistence type="predicted"/>